<evidence type="ECO:0000313" key="1">
    <source>
        <dbReference type="EMBL" id="MBO3732723.1"/>
    </source>
</evidence>
<organism evidence="1 2">
    <name type="scientific">Glycomyces niveus</name>
    <dbReference type="NCBI Taxonomy" id="2820287"/>
    <lineage>
        <taxon>Bacteria</taxon>
        <taxon>Bacillati</taxon>
        <taxon>Actinomycetota</taxon>
        <taxon>Actinomycetes</taxon>
        <taxon>Glycomycetales</taxon>
        <taxon>Glycomycetaceae</taxon>
        <taxon>Glycomyces</taxon>
    </lineage>
</organism>
<gene>
    <name evidence="1" type="ORF">J5V16_07800</name>
</gene>
<name>A0ABS3U4P6_9ACTN</name>
<evidence type="ECO:0000313" key="2">
    <source>
        <dbReference type="Proteomes" id="UP000681341"/>
    </source>
</evidence>
<dbReference type="EMBL" id="JAGFNP010000003">
    <property type="protein sequence ID" value="MBO3732723.1"/>
    <property type="molecule type" value="Genomic_DNA"/>
</dbReference>
<dbReference type="RefSeq" id="WP_208495508.1">
    <property type="nucleotide sequence ID" value="NZ_JAGFNP010000003.1"/>
</dbReference>
<accession>A0ABS3U4P6</accession>
<reference evidence="1 2" key="1">
    <citation type="submission" date="2021-03" db="EMBL/GenBank/DDBJ databases">
        <title>Glycomyces sp. nov., a novel actinomycete isolated from soil.</title>
        <authorList>
            <person name="Yang X."/>
            <person name="Xu X."/>
        </authorList>
    </citation>
    <scope>NUCLEOTIDE SEQUENCE [LARGE SCALE GENOMIC DNA]</scope>
    <source>
        <strain evidence="1 2">NEAU-S30</strain>
    </source>
</reference>
<evidence type="ECO:0008006" key="3">
    <source>
        <dbReference type="Google" id="ProtNLM"/>
    </source>
</evidence>
<comment type="caution">
    <text evidence="1">The sequence shown here is derived from an EMBL/GenBank/DDBJ whole genome shotgun (WGS) entry which is preliminary data.</text>
</comment>
<keyword evidence="2" id="KW-1185">Reference proteome</keyword>
<dbReference type="Proteomes" id="UP000681341">
    <property type="component" value="Unassembled WGS sequence"/>
</dbReference>
<sequence length="246" mass="27375">MTETQPLAYEDAVRIAEADPAVVGLFLIGSQSMEGLPTEHSDHDLFVITAEGEEAELARLHGMRSSTLDLNVVPLNDLLGDVLPEYTRYALARSRVVLDRTGGAITEFLAAKGRLDERKAFADAAEHLDAYQNMLYRSVKNHRDGRALASRLEAAESVGYLLNLLFTLELRPRPYNKALVWELERHPLRDWDSAALLDAISRITATGDTTLQRQVFAQVEPLARNAGHEKTLDEWGDDLLLMRPAG</sequence>
<protein>
    <recommendedName>
        <fullName evidence="3">Polymerase nucleotidyl transferase domain-containing protein</fullName>
    </recommendedName>
</protein>
<proteinExistence type="predicted"/>